<reference evidence="1 2" key="1">
    <citation type="journal article" date="2018" name="Evol. Lett.">
        <title>Horizontal gene cluster transfer increased hallucinogenic mushroom diversity.</title>
        <authorList>
            <person name="Reynolds H.T."/>
            <person name="Vijayakumar V."/>
            <person name="Gluck-Thaler E."/>
            <person name="Korotkin H.B."/>
            <person name="Matheny P.B."/>
            <person name="Slot J.C."/>
        </authorList>
    </citation>
    <scope>NUCLEOTIDE SEQUENCE [LARGE SCALE GENOMIC DNA]</scope>
    <source>
        <strain evidence="1 2">2631</strain>
    </source>
</reference>
<keyword evidence="2" id="KW-1185">Reference proteome</keyword>
<dbReference type="Proteomes" id="UP000283269">
    <property type="component" value="Unassembled WGS sequence"/>
</dbReference>
<gene>
    <name evidence="1" type="ORF">CVT25_007537</name>
</gene>
<evidence type="ECO:0000313" key="1">
    <source>
        <dbReference type="EMBL" id="PPQ89836.1"/>
    </source>
</evidence>
<name>A0A409XGF8_PSICY</name>
<dbReference type="EMBL" id="NHYD01001815">
    <property type="protein sequence ID" value="PPQ89836.1"/>
    <property type="molecule type" value="Genomic_DNA"/>
</dbReference>
<accession>A0A409XGF8</accession>
<sequence length="62" mass="6606">MPSDIVRVLELAVVVLPDTPVLNVTSLLESSGSEVQSVLEDGSVVLWPKLRALIGSTVEFSL</sequence>
<dbReference type="InParanoid" id="A0A409XGF8"/>
<protein>
    <submittedName>
        <fullName evidence="1">Uncharacterized protein</fullName>
    </submittedName>
</protein>
<comment type="caution">
    <text evidence="1">The sequence shown here is derived from an EMBL/GenBank/DDBJ whole genome shotgun (WGS) entry which is preliminary data.</text>
</comment>
<organism evidence="1 2">
    <name type="scientific">Psilocybe cyanescens</name>
    <dbReference type="NCBI Taxonomy" id="93625"/>
    <lineage>
        <taxon>Eukaryota</taxon>
        <taxon>Fungi</taxon>
        <taxon>Dikarya</taxon>
        <taxon>Basidiomycota</taxon>
        <taxon>Agaricomycotina</taxon>
        <taxon>Agaricomycetes</taxon>
        <taxon>Agaricomycetidae</taxon>
        <taxon>Agaricales</taxon>
        <taxon>Agaricineae</taxon>
        <taxon>Strophariaceae</taxon>
        <taxon>Psilocybe</taxon>
    </lineage>
</organism>
<proteinExistence type="predicted"/>
<dbReference type="AlphaFoldDB" id="A0A409XGF8"/>
<evidence type="ECO:0000313" key="2">
    <source>
        <dbReference type="Proteomes" id="UP000283269"/>
    </source>
</evidence>